<proteinExistence type="predicted"/>
<reference evidence="1" key="1">
    <citation type="submission" date="2022-11" db="EMBL/GenBank/DDBJ databases">
        <title>Genome Sequence of Boeremia exigua.</title>
        <authorList>
            <person name="Buettner E."/>
        </authorList>
    </citation>
    <scope>NUCLEOTIDE SEQUENCE</scope>
    <source>
        <strain evidence="1">CU02</strain>
    </source>
</reference>
<comment type="caution">
    <text evidence="1">The sequence shown here is derived from an EMBL/GenBank/DDBJ whole genome shotgun (WGS) entry which is preliminary data.</text>
</comment>
<dbReference type="EMBL" id="JAPHNI010001311">
    <property type="protein sequence ID" value="KAJ8105964.1"/>
    <property type="molecule type" value="Genomic_DNA"/>
</dbReference>
<keyword evidence="2" id="KW-1185">Reference proteome</keyword>
<evidence type="ECO:0000313" key="2">
    <source>
        <dbReference type="Proteomes" id="UP001153331"/>
    </source>
</evidence>
<organism evidence="1 2">
    <name type="scientific">Boeremia exigua</name>
    <dbReference type="NCBI Taxonomy" id="749465"/>
    <lineage>
        <taxon>Eukaryota</taxon>
        <taxon>Fungi</taxon>
        <taxon>Dikarya</taxon>
        <taxon>Ascomycota</taxon>
        <taxon>Pezizomycotina</taxon>
        <taxon>Dothideomycetes</taxon>
        <taxon>Pleosporomycetidae</taxon>
        <taxon>Pleosporales</taxon>
        <taxon>Pleosporineae</taxon>
        <taxon>Didymellaceae</taxon>
        <taxon>Boeremia</taxon>
    </lineage>
</organism>
<accession>A0ACC2HSA3</accession>
<sequence length="214" mass="23677">MDFGYCNTEAPGITWTLLVLHPPTAPQLYTYSSQAAQKWTLAPELEMMCRAGPEELHGLRQSGRLAFVRLADRHIAVVNLQRSAGKYRHHHGPDQAMPTFRANDRVQLHYTTHGSSSSPPLVLLHGFTGSGQVFQRNTAALAEKHYVVVPDLRGHGESEKPRGGYHVARLALDLRNLIEHLQLVEGQVSAIGTSLGAAIIWYSSLIETARSMHD</sequence>
<evidence type="ECO:0000313" key="1">
    <source>
        <dbReference type="EMBL" id="KAJ8105964.1"/>
    </source>
</evidence>
<protein>
    <submittedName>
        <fullName evidence="1">Uncharacterized protein</fullName>
    </submittedName>
</protein>
<dbReference type="Proteomes" id="UP001153331">
    <property type="component" value="Unassembled WGS sequence"/>
</dbReference>
<name>A0ACC2HSA3_9PLEO</name>
<gene>
    <name evidence="1" type="ORF">OPT61_g9854</name>
</gene>